<protein>
    <submittedName>
        <fullName evidence="1">Uncharacterized protein</fullName>
    </submittedName>
</protein>
<organism evidence="1 2">
    <name type="scientific">Roseburia intestinalis L1-82</name>
    <dbReference type="NCBI Taxonomy" id="536231"/>
    <lineage>
        <taxon>Bacteria</taxon>
        <taxon>Bacillati</taxon>
        <taxon>Bacillota</taxon>
        <taxon>Clostridia</taxon>
        <taxon>Lachnospirales</taxon>
        <taxon>Lachnospiraceae</taxon>
        <taxon>Roseburia</taxon>
    </lineage>
</organism>
<dbReference type="Proteomes" id="UP000004828">
    <property type="component" value="Unassembled WGS sequence"/>
</dbReference>
<evidence type="ECO:0000313" key="1">
    <source>
        <dbReference type="EMBL" id="EEU99621.1"/>
    </source>
</evidence>
<dbReference type="EMBL" id="ABYJ02000189">
    <property type="protein sequence ID" value="EEU99621.1"/>
    <property type="molecule type" value="Genomic_DNA"/>
</dbReference>
<accession>C7GEY7</accession>
<gene>
    <name evidence="1" type="ORF">ROSINTL182_08489</name>
</gene>
<sequence length="40" mass="4630">MSGFLHIMSNPAVILTLYVNKVTMFLHRRLYCLDISGNIF</sequence>
<evidence type="ECO:0000313" key="2">
    <source>
        <dbReference type="Proteomes" id="UP000004828"/>
    </source>
</evidence>
<dbReference type="HOGENOM" id="CLU_3295873_0_0_9"/>
<comment type="caution">
    <text evidence="1">The sequence shown here is derived from an EMBL/GenBank/DDBJ whole genome shotgun (WGS) entry which is preliminary data.</text>
</comment>
<reference evidence="1 2" key="1">
    <citation type="submission" date="2009-08" db="EMBL/GenBank/DDBJ databases">
        <authorList>
            <person name="Weinstock G."/>
            <person name="Sodergren E."/>
            <person name="Clifton S."/>
            <person name="Fulton L."/>
            <person name="Fulton B."/>
            <person name="Courtney L."/>
            <person name="Fronick C."/>
            <person name="Harrison M."/>
            <person name="Strong C."/>
            <person name="Farmer C."/>
            <person name="Delahaunty K."/>
            <person name="Markovic C."/>
            <person name="Hall O."/>
            <person name="Minx P."/>
            <person name="Tomlinson C."/>
            <person name="Mitreva M."/>
            <person name="Nelson J."/>
            <person name="Hou S."/>
            <person name="Wollam A."/>
            <person name="Pepin K.H."/>
            <person name="Johnson M."/>
            <person name="Bhonagiri V."/>
            <person name="Nash W.E."/>
            <person name="Warren W."/>
            <person name="Chinwalla A."/>
            <person name="Mardis E.R."/>
            <person name="Wilson R.K."/>
        </authorList>
    </citation>
    <scope>NUCLEOTIDE SEQUENCE [LARGE SCALE GENOMIC DNA]</scope>
    <source>
        <strain evidence="1 2">L1-82</strain>
    </source>
</reference>
<name>C7GEY7_9FIRM</name>
<proteinExistence type="predicted"/>
<dbReference type="AlphaFoldDB" id="C7GEY7"/>